<sequence length="129" mass="14777">MKSLKNKVDSLRGLLSEIQTNGDPVQFNVLSQMSDILLEITEKIEDIENNQTEINEYVTVLDENLGNIEDELYGFEEEEEEFNSYDYVDVLCEKCNEVLAIEKSLVHSDSEIICPNCRNLISLKAIKNN</sequence>
<evidence type="ECO:0000313" key="2">
    <source>
        <dbReference type="EMBL" id="MCY6960476.1"/>
    </source>
</evidence>
<organism evidence="2 3">
    <name type="scientific">Clostridium brassicae</name>
    <dbReference type="NCBI Taxonomy" id="2999072"/>
    <lineage>
        <taxon>Bacteria</taxon>
        <taxon>Bacillati</taxon>
        <taxon>Bacillota</taxon>
        <taxon>Clostridia</taxon>
        <taxon>Eubacteriales</taxon>
        <taxon>Clostridiaceae</taxon>
        <taxon>Clostridium</taxon>
    </lineage>
</organism>
<dbReference type="InterPro" id="IPR054688">
    <property type="entry name" value="CD1247_N"/>
</dbReference>
<protein>
    <recommendedName>
        <fullName evidence="4">Zinc ribbon domain-containing protein</fullName>
    </recommendedName>
</protein>
<evidence type="ECO:0000256" key="1">
    <source>
        <dbReference type="SAM" id="Coils"/>
    </source>
</evidence>
<accession>A0ABT4DDT7</accession>
<reference evidence="2" key="1">
    <citation type="submission" date="2022-12" db="EMBL/GenBank/DDBJ databases">
        <title>Clostridium sp. nov., isolated from industrial wastewater.</title>
        <authorList>
            <person name="Jiayan W."/>
        </authorList>
    </citation>
    <scope>NUCLEOTIDE SEQUENCE</scope>
    <source>
        <strain evidence="2">ZC22-4</strain>
    </source>
</reference>
<dbReference type="EMBL" id="JAPQFJ010000030">
    <property type="protein sequence ID" value="MCY6960476.1"/>
    <property type="molecule type" value="Genomic_DNA"/>
</dbReference>
<name>A0ABT4DDT7_9CLOT</name>
<gene>
    <name evidence="2" type="ORF">OW729_17900</name>
</gene>
<evidence type="ECO:0008006" key="4">
    <source>
        <dbReference type="Google" id="ProtNLM"/>
    </source>
</evidence>
<proteinExistence type="predicted"/>
<comment type="caution">
    <text evidence="2">The sequence shown here is derived from an EMBL/GenBank/DDBJ whole genome shotgun (WGS) entry which is preliminary data.</text>
</comment>
<feature type="coiled-coil region" evidence="1">
    <location>
        <begin position="1"/>
        <end position="50"/>
    </location>
</feature>
<dbReference type="NCBIfam" id="NF045650">
    <property type="entry name" value="CD1247_Nterm"/>
    <property type="match status" value="1"/>
</dbReference>
<dbReference type="RefSeq" id="WP_268062913.1">
    <property type="nucleotide sequence ID" value="NZ_JAPQFJ010000030.1"/>
</dbReference>
<keyword evidence="3" id="KW-1185">Reference proteome</keyword>
<evidence type="ECO:0000313" key="3">
    <source>
        <dbReference type="Proteomes" id="UP001144612"/>
    </source>
</evidence>
<dbReference type="Proteomes" id="UP001144612">
    <property type="component" value="Unassembled WGS sequence"/>
</dbReference>
<keyword evidence="1" id="KW-0175">Coiled coil</keyword>